<proteinExistence type="predicted"/>
<dbReference type="AlphaFoldDB" id="A0ABD6C9W4"/>
<reference evidence="1 2" key="1">
    <citation type="journal article" date="2019" name="Int. J. Syst. Evol. Microbiol.">
        <title>The Global Catalogue of Microorganisms (GCM) 10K type strain sequencing project: providing services to taxonomists for standard genome sequencing and annotation.</title>
        <authorList>
            <consortium name="The Broad Institute Genomics Platform"/>
            <consortium name="The Broad Institute Genome Sequencing Center for Infectious Disease"/>
            <person name="Wu L."/>
            <person name="Ma J."/>
        </authorList>
    </citation>
    <scope>NUCLEOTIDE SEQUENCE [LARGE SCALE GENOMIC DNA]</scope>
    <source>
        <strain evidence="1 2">CGMCC 1.12125</strain>
    </source>
</reference>
<dbReference type="EMBL" id="JBHUDJ010000003">
    <property type="protein sequence ID" value="MFD1587141.1"/>
    <property type="molecule type" value="Genomic_DNA"/>
</dbReference>
<keyword evidence="2" id="KW-1185">Reference proteome</keyword>
<accession>A0ABD6C9W4</accession>
<protein>
    <submittedName>
        <fullName evidence="1">Uncharacterized protein</fullName>
    </submittedName>
</protein>
<gene>
    <name evidence="1" type="ORF">ACFR9U_09105</name>
</gene>
<dbReference type="RefSeq" id="WP_247374906.1">
    <property type="nucleotide sequence ID" value="NZ_JALLGV010000001.1"/>
</dbReference>
<evidence type="ECO:0000313" key="2">
    <source>
        <dbReference type="Proteomes" id="UP001597119"/>
    </source>
</evidence>
<name>A0ABD6C9W4_9EURY</name>
<sequence length="94" mass="10564">MDAITLFTTAEYEAQEFDAVLFRDDLVVCVRAAESDMRLVPIDKVNHVDGDAELLLTDTEIPESFYGGAECGFVDVEKFPEIQEHLTALESEDY</sequence>
<dbReference type="Proteomes" id="UP001597119">
    <property type="component" value="Unassembled WGS sequence"/>
</dbReference>
<organism evidence="1 2">
    <name type="scientific">Halorientalis brevis</name>
    <dbReference type="NCBI Taxonomy" id="1126241"/>
    <lineage>
        <taxon>Archaea</taxon>
        <taxon>Methanobacteriati</taxon>
        <taxon>Methanobacteriota</taxon>
        <taxon>Stenosarchaea group</taxon>
        <taxon>Halobacteria</taxon>
        <taxon>Halobacteriales</taxon>
        <taxon>Haloarculaceae</taxon>
        <taxon>Halorientalis</taxon>
    </lineage>
</organism>
<comment type="caution">
    <text evidence="1">The sequence shown here is derived from an EMBL/GenBank/DDBJ whole genome shotgun (WGS) entry which is preliminary data.</text>
</comment>
<evidence type="ECO:0000313" key="1">
    <source>
        <dbReference type="EMBL" id="MFD1587141.1"/>
    </source>
</evidence>